<feature type="region of interest" description="Disordered" evidence="1">
    <location>
        <begin position="94"/>
        <end position="123"/>
    </location>
</feature>
<name>A0A1Y1LUD6_PHOPY</name>
<feature type="region of interest" description="Disordered" evidence="1">
    <location>
        <begin position="45"/>
        <end position="78"/>
    </location>
</feature>
<dbReference type="EMBL" id="GEZM01048709">
    <property type="protein sequence ID" value="JAV76486.1"/>
    <property type="molecule type" value="Transcribed_RNA"/>
</dbReference>
<dbReference type="AlphaFoldDB" id="A0A1Y1LUD6"/>
<organism evidence="2">
    <name type="scientific">Photinus pyralis</name>
    <name type="common">Common eastern firefly</name>
    <name type="synonym">Lampyris pyralis</name>
    <dbReference type="NCBI Taxonomy" id="7054"/>
    <lineage>
        <taxon>Eukaryota</taxon>
        <taxon>Metazoa</taxon>
        <taxon>Ecdysozoa</taxon>
        <taxon>Arthropoda</taxon>
        <taxon>Hexapoda</taxon>
        <taxon>Insecta</taxon>
        <taxon>Pterygota</taxon>
        <taxon>Neoptera</taxon>
        <taxon>Endopterygota</taxon>
        <taxon>Coleoptera</taxon>
        <taxon>Polyphaga</taxon>
        <taxon>Elateriformia</taxon>
        <taxon>Elateroidea</taxon>
        <taxon>Lampyridae</taxon>
        <taxon>Lampyrinae</taxon>
        <taxon>Photinus</taxon>
    </lineage>
</organism>
<proteinExistence type="predicted"/>
<dbReference type="EMBL" id="GEZM01048708">
    <property type="protein sequence ID" value="JAV76488.1"/>
    <property type="molecule type" value="Transcribed_RNA"/>
</dbReference>
<protein>
    <submittedName>
        <fullName evidence="2">Uncharacterized protein</fullName>
    </submittedName>
</protein>
<sequence>MTSDQTCEAVPEGDVEVDDPQEQHQIKRRNEVAPNTKNDIQIASASMSTSFNIPPDEINPLPKMKENTRGTRKRKSVGTVILTSTPYKDELIVEQQKKNEKEEKKQEKDFEPIIKTSKKNCKE</sequence>
<feature type="region of interest" description="Disordered" evidence="1">
    <location>
        <begin position="1"/>
        <end position="25"/>
    </location>
</feature>
<feature type="compositionally biased region" description="Basic and acidic residues" evidence="1">
    <location>
        <begin position="94"/>
        <end position="112"/>
    </location>
</feature>
<feature type="compositionally biased region" description="Acidic residues" evidence="1">
    <location>
        <begin position="11"/>
        <end position="20"/>
    </location>
</feature>
<reference evidence="2" key="1">
    <citation type="journal article" date="2016" name="Sci. Rep.">
        <title>Molecular characterization of firefly nuptial gifts: a multi-omics approach sheds light on postcopulatory sexual selection.</title>
        <authorList>
            <person name="Al-Wathiqui N."/>
            <person name="Fallon T.R."/>
            <person name="South A."/>
            <person name="Weng J.K."/>
            <person name="Lewis S.M."/>
        </authorList>
    </citation>
    <scope>NUCLEOTIDE SEQUENCE</scope>
</reference>
<dbReference type="EMBL" id="GEZM01048710">
    <property type="protein sequence ID" value="JAV76485.1"/>
    <property type="molecule type" value="Transcribed_RNA"/>
</dbReference>
<accession>A0A1Y1LUD6</accession>
<dbReference type="EMBL" id="GEZM01048707">
    <property type="protein sequence ID" value="JAV76491.1"/>
    <property type="molecule type" value="Transcribed_RNA"/>
</dbReference>
<evidence type="ECO:0000256" key="1">
    <source>
        <dbReference type="SAM" id="MobiDB-lite"/>
    </source>
</evidence>
<evidence type="ECO:0000313" key="2">
    <source>
        <dbReference type="EMBL" id="JAV76488.1"/>
    </source>
</evidence>